<dbReference type="RefSeq" id="WP_379481368.1">
    <property type="nucleotide sequence ID" value="NZ_JBHLTL010000006.1"/>
</dbReference>
<gene>
    <name evidence="1" type="ORF">ACFFF7_10835</name>
</gene>
<evidence type="ECO:0000313" key="2">
    <source>
        <dbReference type="Proteomes" id="UP001589943"/>
    </source>
</evidence>
<dbReference type="Gene3D" id="3.40.50.300">
    <property type="entry name" value="P-loop containing nucleotide triphosphate hydrolases"/>
    <property type="match status" value="1"/>
</dbReference>
<evidence type="ECO:0000313" key="1">
    <source>
        <dbReference type="EMBL" id="MFC0589910.1"/>
    </source>
</evidence>
<dbReference type="EMBL" id="JBHLTL010000006">
    <property type="protein sequence ID" value="MFC0589910.1"/>
    <property type="molecule type" value="Genomic_DNA"/>
</dbReference>
<evidence type="ECO:0008006" key="3">
    <source>
        <dbReference type="Google" id="ProtNLM"/>
    </source>
</evidence>
<dbReference type="SUPFAM" id="SSF52540">
    <property type="entry name" value="P-loop containing nucleoside triphosphate hydrolases"/>
    <property type="match status" value="1"/>
</dbReference>
<dbReference type="Proteomes" id="UP001589943">
    <property type="component" value="Unassembled WGS sequence"/>
</dbReference>
<keyword evidence="2" id="KW-1185">Reference proteome</keyword>
<name>A0ABV6PJB6_9SPHN</name>
<dbReference type="InterPro" id="IPR027417">
    <property type="entry name" value="P-loop_NTPase"/>
</dbReference>
<protein>
    <recommendedName>
        <fullName evidence="3">HPr kinase/phosphorylase C-terminal domain-containing protein</fullName>
    </recommendedName>
</protein>
<organism evidence="1 2">
    <name type="scientific">Novosphingobium aquiterrae</name>
    <dbReference type="NCBI Taxonomy" id="624388"/>
    <lineage>
        <taxon>Bacteria</taxon>
        <taxon>Pseudomonadati</taxon>
        <taxon>Pseudomonadota</taxon>
        <taxon>Alphaproteobacteria</taxon>
        <taxon>Sphingomonadales</taxon>
        <taxon>Sphingomonadaceae</taxon>
        <taxon>Novosphingobium</taxon>
    </lineage>
</organism>
<sequence length="290" mass="30545">MSPVSAIHSKIASAPALLAAEARLREGTVPSQLGGHAVPPGSMRLDGEAFILNTTTGYAFHYAKGRGVTMTRSAMADPAEQELWLNGSVYAAIAAIHGFMPFHASAVAWDGAVYAFSGPSGAGKSTLTAALGAHGLPLFCDDTLVLDISDPARVLCLPGHKRLKLTPQALALTGTRALEKVDPEIDKYYAEPLAGPVGEVLPLARLIFLEDGEGPVFAPIVGAGRVARINDDHYTTDLFVAARNDTLAQRFALVAELARTIVMERLVRPRDDASFAAVTAGIAAHIKERG</sequence>
<proteinExistence type="predicted"/>
<accession>A0ABV6PJB6</accession>
<dbReference type="SUPFAM" id="SSF53795">
    <property type="entry name" value="PEP carboxykinase-like"/>
    <property type="match status" value="1"/>
</dbReference>
<reference evidence="1 2" key="1">
    <citation type="submission" date="2024-09" db="EMBL/GenBank/DDBJ databases">
        <authorList>
            <person name="Sun Q."/>
            <person name="Mori K."/>
        </authorList>
    </citation>
    <scope>NUCLEOTIDE SEQUENCE [LARGE SCALE GENOMIC DNA]</scope>
    <source>
        <strain evidence="1 2">NCAIM B.02537</strain>
    </source>
</reference>
<comment type="caution">
    <text evidence="1">The sequence shown here is derived from an EMBL/GenBank/DDBJ whole genome shotgun (WGS) entry which is preliminary data.</text>
</comment>